<dbReference type="Proteomes" id="UP000257131">
    <property type="component" value="Unassembled WGS sequence"/>
</dbReference>
<protein>
    <submittedName>
        <fullName evidence="2">DUF3179 domain-containing protein</fullName>
    </submittedName>
</protein>
<dbReference type="OrthoDB" id="9806357at2"/>
<proteinExistence type="predicted"/>
<sequence length="327" mass="36344">MPTLRHAAAALALGLFAVSAAADPARWAAEWPETDFSRTTLEDWDEVISGGPPKDGIPALSEPAFIPVGAEDRLGPREPVIAVEMAGAVPRAYPIRYLMWHEIVNDRIAGRPVAVTYCPLCNSGITFDRRVDGRVLTFGVSGKLRHSDMIMYDRETESWWQQALGEAIVGEMTGTVLETVPTWMEGWAQFAARNPEGVVMDEPDWNRRYGANPYRGYDSADRPFLYAGEDPPHGLRPLERVVRVDDRAWPLARLAEREVIREVGVVLSWRPGQASALDAGRVAEGRDIGSVRVRDGQGRDVTHDVMFAFTFDAFWPEGTWMLEGGPR</sequence>
<reference evidence="2 3" key="1">
    <citation type="journal article" date="2017" name="Int. J. Syst. Evol. Microbiol.">
        <title>Rhodosalinus sediminis gen. nov., sp. nov., isolated from marine saltern.</title>
        <authorList>
            <person name="Guo L.Y."/>
            <person name="Ling S.K."/>
            <person name="Li C.M."/>
            <person name="Chen G.J."/>
            <person name="Du Z.J."/>
        </authorList>
    </citation>
    <scope>NUCLEOTIDE SEQUENCE [LARGE SCALE GENOMIC DNA]</scope>
    <source>
        <strain evidence="2 3">WDN1C137</strain>
    </source>
</reference>
<dbReference type="Pfam" id="PF11376">
    <property type="entry name" value="DUF3179"/>
    <property type="match status" value="1"/>
</dbReference>
<feature type="chain" id="PRO_5017763615" evidence="1">
    <location>
        <begin position="23"/>
        <end position="327"/>
    </location>
</feature>
<evidence type="ECO:0000313" key="3">
    <source>
        <dbReference type="Proteomes" id="UP000257131"/>
    </source>
</evidence>
<dbReference type="AlphaFoldDB" id="A0A3D9BTP1"/>
<gene>
    <name evidence="2" type="ORF">DRV84_08715</name>
</gene>
<evidence type="ECO:0000256" key="1">
    <source>
        <dbReference type="SAM" id="SignalP"/>
    </source>
</evidence>
<dbReference type="EMBL" id="QOHR01000009">
    <property type="protein sequence ID" value="REC56867.1"/>
    <property type="molecule type" value="Genomic_DNA"/>
</dbReference>
<feature type="signal peptide" evidence="1">
    <location>
        <begin position="1"/>
        <end position="22"/>
    </location>
</feature>
<dbReference type="InterPro" id="IPR021516">
    <property type="entry name" value="DUF3179"/>
</dbReference>
<comment type="caution">
    <text evidence="2">The sequence shown here is derived from an EMBL/GenBank/DDBJ whole genome shotgun (WGS) entry which is preliminary data.</text>
</comment>
<dbReference type="RefSeq" id="WP_115979500.1">
    <property type="nucleotide sequence ID" value="NZ_QOHR01000009.1"/>
</dbReference>
<keyword evidence="3" id="KW-1185">Reference proteome</keyword>
<organism evidence="2 3">
    <name type="scientific">Rhodosalinus sediminis</name>
    <dbReference type="NCBI Taxonomy" id="1940533"/>
    <lineage>
        <taxon>Bacteria</taxon>
        <taxon>Pseudomonadati</taxon>
        <taxon>Pseudomonadota</taxon>
        <taxon>Alphaproteobacteria</taxon>
        <taxon>Rhodobacterales</taxon>
        <taxon>Paracoccaceae</taxon>
        <taxon>Rhodosalinus</taxon>
    </lineage>
</organism>
<evidence type="ECO:0000313" key="2">
    <source>
        <dbReference type="EMBL" id="REC56867.1"/>
    </source>
</evidence>
<accession>A0A3D9BTP1</accession>
<keyword evidence="1" id="KW-0732">Signal</keyword>
<name>A0A3D9BTP1_9RHOB</name>